<dbReference type="InterPro" id="IPR036390">
    <property type="entry name" value="WH_DNA-bd_sf"/>
</dbReference>
<dbReference type="PANTHER" id="PTHR34580">
    <property type="match status" value="1"/>
</dbReference>
<organism evidence="4 5">
    <name type="scientific">Arsenicicoccus piscis</name>
    <dbReference type="NCBI Taxonomy" id="673954"/>
    <lineage>
        <taxon>Bacteria</taxon>
        <taxon>Bacillati</taxon>
        <taxon>Actinomycetota</taxon>
        <taxon>Actinomycetes</taxon>
        <taxon>Micrococcales</taxon>
        <taxon>Intrasporangiaceae</taxon>
        <taxon>Arsenicicoccus</taxon>
    </lineage>
</organism>
<dbReference type="PANTHER" id="PTHR34580:SF1">
    <property type="entry name" value="PROTEIN PAFC"/>
    <property type="match status" value="1"/>
</dbReference>
<dbReference type="SMART" id="SM00420">
    <property type="entry name" value="HTH_DEOR"/>
    <property type="match status" value="1"/>
</dbReference>
<feature type="domain" description="HTH deoR-type" evidence="3">
    <location>
        <begin position="2"/>
        <end position="60"/>
    </location>
</feature>
<dbReference type="Pfam" id="PF13280">
    <property type="entry name" value="WYL"/>
    <property type="match status" value="1"/>
</dbReference>
<evidence type="ECO:0000256" key="1">
    <source>
        <dbReference type="ARBA" id="ARBA00023015"/>
    </source>
</evidence>
<dbReference type="PROSITE" id="PS51000">
    <property type="entry name" value="HTH_DEOR_2"/>
    <property type="match status" value="1"/>
</dbReference>
<dbReference type="Gene3D" id="1.10.10.10">
    <property type="entry name" value="Winged helix-like DNA-binding domain superfamily/Winged helix DNA-binding domain"/>
    <property type="match status" value="1"/>
</dbReference>
<dbReference type="SUPFAM" id="SSF46785">
    <property type="entry name" value="Winged helix' DNA-binding domain"/>
    <property type="match status" value="1"/>
</dbReference>
<reference evidence="5" key="1">
    <citation type="journal article" date="2019" name="Int. J. Syst. Evol. Microbiol.">
        <title>The Global Catalogue of Microorganisms (GCM) 10K type strain sequencing project: providing services to taxonomists for standard genome sequencing and annotation.</title>
        <authorList>
            <consortium name="The Broad Institute Genomics Platform"/>
            <consortium name="The Broad Institute Genome Sequencing Center for Infectious Disease"/>
            <person name="Wu L."/>
            <person name="Ma J."/>
        </authorList>
    </citation>
    <scope>NUCLEOTIDE SEQUENCE [LARGE SCALE GENOMIC DNA]</scope>
    <source>
        <strain evidence="5">NBRC 105830</strain>
    </source>
</reference>
<dbReference type="PROSITE" id="PS52050">
    <property type="entry name" value="WYL"/>
    <property type="match status" value="1"/>
</dbReference>
<comment type="caution">
    <text evidence="4">The sequence shown here is derived from an EMBL/GenBank/DDBJ whole genome shotgun (WGS) entry which is preliminary data.</text>
</comment>
<keyword evidence="1" id="KW-0805">Transcription regulation</keyword>
<dbReference type="PIRSF" id="PIRSF016838">
    <property type="entry name" value="PafC"/>
    <property type="match status" value="1"/>
</dbReference>
<dbReference type="InterPro" id="IPR026881">
    <property type="entry name" value="WYL_dom"/>
</dbReference>
<dbReference type="InterPro" id="IPR013196">
    <property type="entry name" value="HTH_11"/>
</dbReference>
<evidence type="ECO:0000313" key="4">
    <source>
        <dbReference type="EMBL" id="GMA18891.1"/>
    </source>
</evidence>
<keyword evidence="2" id="KW-0804">Transcription</keyword>
<dbReference type="RefSeq" id="WP_241443026.1">
    <property type="nucleotide sequence ID" value="NZ_BSUJ01000001.1"/>
</dbReference>
<evidence type="ECO:0000313" key="5">
    <source>
        <dbReference type="Proteomes" id="UP001157109"/>
    </source>
</evidence>
<gene>
    <name evidence="4" type="ORF">GCM10025862_09120</name>
</gene>
<dbReference type="InterPro" id="IPR057727">
    <property type="entry name" value="WCX_dom"/>
</dbReference>
<name>A0ABQ6HK99_9MICO</name>
<dbReference type="InterPro" id="IPR001034">
    <property type="entry name" value="DeoR_HTH"/>
</dbReference>
<dbReference type="Pfam" id="PF08279">
    <property type="entry name" value="HTH_11"/>
    <property type="match status" value="1"/>
</dbReference>
<dbReference type="EMBL" id="BSUJ01000001">
    <property type="protein sequence ID" value="GMA18891.1"/>
    <property type="molecule type" value="Genomic_DNA"/>
</dbReference>
<dbReference type="InterPro" id="IPR036388">
    <property type="entry name" value="WH-like_DNA-bd_sf"/>
</dbReference>
<accession>A0ABQ6HK99</accession>
<proteinExistence type="predicted"/>
<dbReference type="InterPro" id="IPR028349">
    <property type="entry name" value="PafC-like"/>
</dbReference>
<sequence length="326" mass="36104">MKASRLLSIVLLLQAHERMTTRQLAARFEVSQRTILRDVDALSAAGVPVHAERGRNGAIVLDRRARLDLSRLEPAELQLLAALGLDTGRLEQVGLGDVGARARDKLDAAARRVPAPTQLAEVLLIDPLGWFTDSPGSDLADLLTAARDRRRLTIRYRHSGRPTSHSYVVDPYGLAGKGSSWYLVGDVEGRPRMFNASRIESYDVLDDTARWRPGETLQSVWSVLLQQFSTDGARVEVQARLRASRLDLARRILGTRLVRASTPHHGWVVITVAYPEVESVRQLLQFGDHIQVLDPPEAVQRIHDLATDLSQAHRPAASICADAQRP</sequence>
<keyword evidence="5" id="KW-1185">Reference proteome</keyword>
<protein>
    <submittedName>
        <fullName evidence="4">Transcriptional regulator</fullName>
    </submittedName>
</protein>
<evidence type="ECO:0000259" key="3">
    <source>
        <dbReference type="PROSITE" id="PS51000"/>
    </source>
</evidence>
<dbReference type="Proteomes" id="UP001157109">
    <property type="component" value="Unassembled WGS sequence"/>
</dbReference>
<dbReference type="Pfam" id="PF25583">
    <property type="entry name" value="WCX"/>
    <property type="match status" value="1"/>
</dbReference>
<dbReference type="InterPro" id="IPR051534">
    <property type="entry name" value="CBASS_pafABC_assoc_protein"/>
</dbReference>
<evidence type="ECO:0000256" key="2">
    <source>
        <dbReference type="ARBA" id="ARBA00023163"/>
    </source>
</evidence>